<comment type="caution">
    <text evidence="1">The sequence shown here is derived from an EMBL/GenBank/DDBJ whole genome shotgun (WGS) entry which is preliminary data.</text>
</comment>
<dbReference type="EMBL" id="ABCC02000039">
    <property type="protein sequence ID" value="EDP14580.1"/>
    <property type="molecule type" value="Genomic_DNA"/>
</dbReference>
<gene>
    <name evidence="1" type="ORF">CLOBOL_05122</name>
</gene>
<dbReference type="Proteomes" id="UP000005396">
    <property type="component" value="Unassembled WGS sequence"/>
</dbReference>
<protein>
    <submittedName>
        <fullName evidence="1">Uncharacterized protein</fullName>
    </submittedName>
</protein>
<accession>A8RYH0</accession>
<name>A8RYH0_ENTBW</name>
<dbReference type="PaxDb" id="411902-CLOBOL_05122"/>
<dbReference type="AlphaFoldDB" id="A8RYH0"/>
<evidence type="ECO:0000313" key="1">
    <source>
        <dbReference type="EMBL" id="EDP14580.1"/>
    </source>
</evidence>
<reference evidence="1 2" key="1">
    <citation type="submission" date="2007-08" db="EMBL/GenBank/DDBJ databases">
        <authorList>
            <person name="Fulton L."/>
            <person name="Clifton S."/>
            <person name="Fulton B."/>
            <person name="Xu J."/>
            <person name="Minx P."/>
            <person name="Pepin K.H."/>
            <person name="Johnson M."/>
            <person name="Thiruvilangam P."/>
            <person name="Bhonagiri V."/>
            <person name="Nash W.E."/>
            <person name="Mardis E.R."/>
            <person name="Wilson R.K."/>
        </authorList>
    </citation>
    <scope>NUCLEOTIDE SEQUENCE [LARGE SCALE GENOMIC DNA]</scope>
    <source>
        <strain evidence="2">ATCC BAA-613 / DSM 15670 / CCUG 46953 / JCM 12243 / WAL 16351</strain>
    </source>
</reference>
<reference evidence="1 2" key="2">
    <citation type="submission" date="2007-09" db="EMBL/GenBank/DDBJ databases">
        <title>Draft genome sequence of Clostridium bolteae (ATCC BAA-613).</title>
        <authorList>
            <person name="Sudarsanam P."/>
            <person name="Ley R."/>
            <person name="Guruge J."/>
            <person name="Turnbaugh P.J."/>
            <person name="Mahowald M."/>
            <person name="Liep D."/>
            <person name="Gordon J."/>
        </authorList>
    </citation>
    <scope>NUCLEOTIDE SEQUENCE [LARGE SCALE GENOMIC DNA]</scope>
    <source>
        <strain evidence="2">ATCC BAA-613 / DSM 15670 / CCUG 46953 / JCM 12243 / WAL 16351</strain>
    </source>
</reference>
<dbReference type="HOGENOM" id="CLU_3342199_0_0_9"/>
<sequence length="37" mass="4217">MNLLPNMAIFTVYLGIIPRFMMGMQAEQQSHYKGVVS</sequence>
<organism evidence="1 2">
    <name type="scientific">Enterocloster bolteae (strain ATCC BAA-613 / DSM 15670 / CCUG 46953 / JCM 12243 / WAL 16351)</name>
    <name type="common">Clostridium bolteae</name>
    <dbReference type="NCBI Taxonomy" id="411902"/>
    <lineage>
        <taxon>Bacteria</taxon>
        <taxon>Bacillati</taxon>
        <taxon>Bacillota</taxon>
        <taxon>Clostridia</taxon>
        <taxon>Lachnospirales</taxon>
        <taxon>Lachnospiraceae</taxon>
        <taxon>Enterocloster</taxon>
    </lineage>
</organism>
<evidence type="ECO:0000313" key="2">
    <source>
        <dbReference type="Proteomes" id="UP000005396"/>
    </source>
</evidence>
<proteinExistence type="predicted"/>